<dbReference type="PANTHER" id="PTHR15002">
    <property type="entry name" value="RIBOSOMAL BIOGENESIS PROTEIN LAS1L"/>
    <property type="match status" value="1"/>
</dbReference>
<organism evidence="2 3">
    <name type="scientific">Tilletia horrida</name>
    <dbReference type="NCBI Taxonomy" id="155126"/>
    <lineage>
        <taxon>Eukaryota</taxon>
        <taxon>Fungi</taxon>
        <taxon>Dikarya</taxon>
        <taxon>Basidiomycota</taxon>
        <taxon>Ustilaginomycotina</taxon>
        <taxon>Exobasidiomycetes</taxon>
        <taxon>Tilletiales</taxon>
        <taxon>Tilletiaceae</taxon>
        <taxon>Tilletia</taxon>
    </lineage>
</organism>
<dbReference type="GO" id="GO:0000460">
    <property type="term" value="P:maturation of 5.8S rRNA"/>
    <property type="evidence" value="ECO:0007669"/>
    <property type="project" value="TreeGrafter"/>
</dbReference>
<dbReference type="GO" id="GO:0030687">
    <property type="term" value="C:preribosome, large subunit precursor"/>
    <property type="evidence" value="ECO:0007669"/>
    <property type="project" value="TreeGrafter"/>
</dbReference>
<comment type="caution">
    <text evidence="2">The sequence shown here is derived from an EMBL/GenBank/DDBJ whole genome shotgun (WGS) entry which is preliminary data.</text>
</comment>
<dbReference type="Pfam" id="PF04031">
    <property type="entry name" value="Las1"/>
    <property type="match status" value="1"/>
</dbReference>
<sequence>MRLPRRTPYLGSPAAELKAVHALLYARDPIERRAGLERTALWLNRSACPYAVENTAALVEAQLAEELESQSRSESMASRLSLNMAIVRFVNSLVDSYQTGMFAAPVKTIAMRVGLPLWLVELRHAGTHDELPSLESLRLAGDIALQWLDTKFWTPSIAEAEKAFGAESLSPSTELADIEEDVTQQSESTGFESTLDTMRRRIVEAESLKRAAEQGRPLTSAPTSSSQATAAPLPHGWRIAGPDWKPTPIGLLRGTIPDLDL</sequence>
<accession>A0AAN6GJD7</accession>
<protein>
    <submittedName>
        <fullName evidence="2">rRNA-processing protein las1</fullName>
    </submittedName>
</protein>
<dbReference type="Proteomes" id="UP001176521">
    <property type="component" value="Unassembled WGS sequence"/>
</dbReference>
<feature type="region of interest" description="Disordered" evidence="1">
    <location>
        <begin position="209"/>
        <end position="241"/>
    </location>
</feature>
<gene>
    <name evidence="2" type="primary">LAS1</name>
    <name evidence="2" type="ORF">OC842_000659</name>
</gene>
<evidence type="ECO:0000313" key="3">
    <source>
        <dbReference type="Proteomes" id="UP001176521"/>
    </source>
</evidence>
<dbReference type="AlphaFoldDB" id="A0AAN6GJD7"/>
<proteinExistence type="predicted"/>
<keyword evidence="3" id="KW-1185">Reference proteome</keyword>
<dbReference type="GO" id="GO:0090730">
    <property type="term" value="C:Las1 complex"/>
    <property type="evidence" value="ECO:0007669"/>
    <property type="project" value="InterPro"/>
</dbReference>
<dbReference type="EMBL" id="JAPDMQ010000019">
    <property type="protein sequence ID" value="KAK0540085.1"/>
    <property type="molecule type" value="Genomic_DNA"/>
</dbReference>
<dbReference type="PANTHER" id="PTHR15002:SF0">
    <property type="entry name" value="RIBOSOMAL BIOGENESIS PROTEIN LAS1L"/>
    <property type="match status" value="1"/>
</dbReference>
<evidence type="ECO:0000313" key="2">
    <source>
        <dbReference type="EMBL" id="KAK0540085.1"/>
    </source>
</evidence>
<dbReference type="InterPro" id="IPR007174">
    <property type="entry name" value="Las1"/>
</dbReference>
<dbReference type="GO" id="GO:0004519">
    <property type="term" value="F:endonuclease activity"/>
    <property type="evidence" value="ECO:0007669"/>
    <property type="project" value="InterPro"/>
</dbReference>
<feature type="compositionally biased region" description="Low complexity" evidence="1">
    <location>
        <begin position="217"/>
        <end position="234"/>
    </location>
</feature>
<name>A0AAN6GJD7_9BASI</name>
<dbReference type="GO" id="GO:0000470">
    <property type="term" value="P:maturation of LSU-rRNA"/>
    <property type="evidence" value="ECO:0007669"/>
    <property type="project" value="TreeGrafter"/>
</dbReference>
<evidence type="ECO:0000256" key="1">
    <source>
        <dbReference type="SAM" id="MobiDB-lite"/>
    </source>
</evidence>
<reference evidence="2" key="1">
    <citation type="journal article" date="2023" name="PhytoFront">
        <title>Draft Genome Resources of Seven Strains of Tilletia horrida, Causal Agent of Kernel Smut of Rice.</title>
        <authorList>
            <person name="Khanal S."/>
            <person name="Antony Babu S."/>
            <person name="Zhou X.G."/>
        </authorList>
    </citation>
    <scope>NUCLEOTIDE SEQUENCE</scope>
    <source>
        <strain evidence="2">TX3</strain>
    </source>
</reference>